<accession>A0A1Z5K754</accession>
<dbReference type="OrthoDB" id="45753at2759"/>
<dbReference type="SUPFAM" id="SSF53474">
    <property type="entry name" value="alpha/beta-Hydrolases"/>
    <property type="match status" value="1"/>
</dbReference>
<proteinExistence type="predicted"/>
<dbReference type="GO" id="GO:0006629">
    <property type="term" value="P:lipid metabolic process"/>
    <property type="evidence" value="ECO:0007669"/>
    <property type="project" value="InterPro"/>
</dbReference>
<dbReference type="AlphaFoldDB" id="A0A1Z5K754"/>
<evidence type="ECO:0000259" key="1">
    <source>
        <dbReference type="Pfam" id="PF01764"/>
    </source>
</evidence>
<gene>
    <name evidence="2" type="ORF">FisN_6Hh348</name>
</gene>
<dbReference type="InParanoid" id="A0A1Z5K754"/>
<dbReference type="InterPro" id="IPR002921">
    <property type="entry name" value="Fungal_lipase-type"/>
</dbReference>
<dbReference type="Pfam" id="PF01764">
    <property type="entry name" value="Lipase_3"/>
    <property type="match status" value="1"/>
</dbReference>
<comment type="caution">
    <text evidence="2">The sequence shown here is derived from an EMBL/GenBank/DDBJ whole genome shotgun (WGS) entry which is preliminary data.</text>
</comment>
<evidence type="ECO:0000313" key="3">
    <source>
        <dbReference type="Proteomes" id="UP000198406"/>
    </source>
</evidence>
<dbReference type="EMBL" id="BDSP01000177">
    <property type="protein sequence ID" value="GAX22100.1"/>
    <property type="molecule type" value="Genomic_DNA"/>
</dbReference>
<name>A0A1Z5K754_FISSO</name>
<sequence length="515" mass="57293">MFRSSATKLRRSVSRRIFVPATTTRALLATVVAATSFHTSRTLLERPPTDFPFDIANIKETFQKAVALDDDKTTDAPDKREQETIMAFQQIATGFMSLISGNEEAKNEALADLVAQARDKMQKGELHDNLTIEEVFELVKTYVALIQQVADKYVGGIDLSKLTPTTFIYYLEREDERKNPSWKARMHRFCSTIDLDKVDELNRDLELALLAYADTVTDIEKGLSGAAVPADLVYANVDSAPGEPAHYVAIPRHQETKGFLTAPPLEVIMGVRGTKSIADAITDILCDSERYRGGKAHGYILKGGKFLFEKHRATLEEICRKAGRSKIKLKLVGHSLGAGAASIAGIEFNELSNFEVEVVGFGCPACLSKDLAEKSTFITTVVNDSDAIPRCSAATITNLLLNLVEFDWIPYSQRDIDSILKALKGFNSVLFSDDAVRKIRKTITPLIREHFGHLIERDVTNRIRPQIFVPGKVIHIYRDGVGMAGCYVPNDFFSEIDVTRRMAEGRSCQQPHIME</sequence>
<organism evidence="2 3">
    <name type="scientific">Fistulifera solaris</name>
    <name type="common">Oleaginous diatom</name>
    <dbReference type="NCBI Taxonomy" id="1519565"/>
    <lineage>
        <taxon>Eukaryota</taxon>
        <taxon>Sar</taxon>
        <taxon>Stramenopiles</taxon>
        <taxon>Ochrophyta</taxon>
        <taxon>Bacillariophyta</taxon>
        <taxon>Bacillariophyceae</taxon>
        <taxon>Bacillariophycidae</taxon>
        <taxon>Naviculales</taxon>
        <taxon>Naviculaceae</taxon>
        <taxon>Fistulifera</taxon>
    </lineage>
</organism>
<protein>
    <recommendedName>
        <fullName evidence="1">Fungal lipase-type domain-containing protein</fullName>
    </recommendedName>
</protein>
<dbReference type="CDD" id="cd00519">
    <property type="entry name" value="Lipase_3"/>
    <property type="match status" value="1"/>
</dbReference>
<keyword evidence="3" id="KW-1185">Reference proteome</keyword>
<dbReference type="InterPro" id="IPR029058">
    <property type="entry name" value="AB_hydrolase_fold"/>
</dbReference>
<dbReference type="PANTHER" id="PTHR46023:SF6">
    <property type="entry name" value="LIPASE CLASS 3 FAMILY PROTEIN"/>
    <property type="match status" value="1"/>
</dbReference>
<dbReference type="Proteomes" id="UP000198406">
    <property type="component" value="Unassembled WGS sequence"/>
</dbReference>
<feature type="domain" description="Fungal lipase-type" evidence="1">
    <location>
        <begin position="269"/>
        <end position="393"/>
    </location>
</feature>
<evidence type="ECO:0000313" key="2">
    <source>
        <dbReference type="EMBL" id="GAX22100.1"/>
    </source>
</evidence>
<dbReference type="PANTHER" id="PTHR46023">
    <property type="entry name" value="LIPASE CLASS 3 PROTEIN-LIKE"/>
    <property type="match status" value="1"/>
</dbReference>
<reference evidence="2 3" key="1">
    <citation type="journal article" date="2015" name="Plant Cell">
        <title>Oil accumulation by the oleaginous diatom Fistulifera solaris as revealed by the genome and transcriptome.</title>
        <authorList>
            <person name="Tanaka T."/>
            <person name="Maeda Y."/>
            <person name="Veluchamy A."/>
            <person name="Tanaka M."/>
            <person name="Abida H."/>
            <person name="Marechal E."/>
            <person name="Bowler C."/>
            <person name="Muto M."/>
            <person name="Sunaga Y."/>
            <person name="Tanaka M."/>
            <person name="Yoshino T."/>
            <person name="Taniguchi T."/>
            <person name="Fukuda Y."/>
            <person name="Nemoto M."/>
            <person name="Matsumoto M."/>
            <person name="Wong P.S."/>
            <person name="Aburatani S."/>
            <person name="Fujibuchi W."/>
        </authorList>
    </citation>
    <scope>NUCLEOTIDE SEQUENCE [LARGE SCALE GENOMIC DNA]</scope>
    <source>
        <strain evidence="2 3">JPCC DA0580</strain>
    </source>
</reference>
<dbReference type="Gene3D" id="3.40.50.1820">
    <property type="entry name" value="alpha/beta hydrolase"/>
    <property type="match status" value="1"/>
</dbReference>